<name>A0A328BFR8_9BACT</name>
<sequence length="481" mass="54865">MPKRFPLPLLILLVLLDLGYTFWQNYQLPLEGDLPQIVLPAPDCRQVLTDPFGWAALTRHEVYVAPNRFFAHAAMVGYFKSVPFAWQRLGLSPVSSIYAACALFNTLVQALIMYVLGRYASGTWRLRSRRLWATMALLVPLFQVGGYHNQMGIADNSVTYTFFYGFPLLLLLLYFLPFYQAEVEQRPFRVGPLTWLGLLGLMVVLSFNGAIVPGVVAVLGAGIVLRWLGRQGPLLRQRQWAEVWRRIPWQPFGLLVIFGLLCLYSLYIGTFEAERLTHTLPLWERYQRLPLGLNDQFRRPGLPIFLGAVLLNLVLIRWATPATDTGRRLLRAGRWLGLFALVFMLLLPLGGYRNYRPLILRRDSVLPILLALLALYTLTSCYLLRYLPAARRRVYLAWVLVLSAFYLVSDHPGLPRTNACERLAFQTLADSPGPVVRLPGTCTVMAWEPVAYPEASETAARLLDYWGVTWGKRLYYQEPKQ</sequence>
<gene>
    <name evidence="2" type="ORF">DLM85_15610</name>
</gene>
<reference evidence="3" key="1">
    <citation type="submission" date="2018-05" db="EMBL/GenBank/DDBJ databases">
        <authorList>
            <person name="Nie L."/>
        </authorList>
    </citation>
    <scope>NUCLEOTIDE SEQUENCE [LARGE SCALE GENOMIC DNA]</scope>
    <source>
        <strain evidence="3">NL</strain>
    </source>
</reference>
<organism evidence="2 3">
    <name type="scientific">Hymenobacter edaphi</name>
    <dbReference type="NCBI Taxonomy" id="2211146"/>
    <lineage>
        <taxon>Bacteria</taxon>
        <taxon>Pseudomonadati</taxon>
        <taxon>Bacteroidota</taxon>
        <taxon>Cytophagia</taxon>
        <taxon>Cytophagales</taxon>
        <taxon>Hymenobacteraceae</taxon>
        <taxon>Hymenobacter</taxon>
    </lineage>
</organism>
<protein>
    <recommendedName>
        <fullName evidence="4">Glycosyltransferase RgtA/B/C/D-like domain-containing protein</fullName>
    </recommendedName>
</protein>
<feature type="transmembrane region" description="Helical" evidence="1">
    <location>
        <begin position="332"/>
        <end position="352"/>
    </location>
</feature>
<dbReference type="EMBL" id="QHKM01000004">
    <property type="protein sequence ID" value="RAK66120.1"/>
    <property type="molecule type" value="Genomic_DNA"/>
</dbReference>
<feature type="transmembrane region" description="Helical" evidence="1">
    <location>
        <begin position="211"/>
        <end position="228"/>
    </location>
</feature>
<feature type="transmembrane region" description="Helical" evidence="1">
    <location>
        <begin position="129"/>
        <end position="146"/>
    </location>
</feature>
<proteinExistence type="predicted"/>
<accession>A0A328BFR8</accession>
<feature type="transmembrane region" description="Helical" evidence="1">
    <location>
        <begin position="301"/>
        <end position="320"/>
    </location>
</feature>
<keyword evidence="1" id="KW-0472">Membrane</keyword>
<dbReference type="AlphaFoldDB" id="A0A328BFR8"/>
<evidence type="ECO:0000313" key="3">
    <source>
        <dbReference type="Proteomes" id="UP000248553"/>
    </source>
</evidence>
<comment type="caution">
    <text evidence="2">The sequence shown here is derived from an EMBL/GenBank/DDBJ whole genome shotgun (WGS) entry which is preliminary data.</text>
</comment>
<feature type="transmembrane region" description="Helical" evidence="1">
    <location>
        <begin position="249"/>
        <end position="268"/>
    </location>
</feature>
<feature type="transmembrane region" description="Helical" evidence="1">
    <location>
        <begin position="97"/>
        <end position="117"/>
    </location>
</feature>
<feature type="transmembrane region" description="Helical" evidence="1">
    <location>
        <begin position="188"/>
        <end position="205"/>
    </location>
</feature>
<evidence type="ECO:0000256" key="1">
    <source>
        <dbReference type="SAM" id="Phobius"/>
    </source>
</evidence>
<feature type="transmembrane region" description="Helical" evidence="1">
    <location>
        <begin position="395"/>
        <end position="414"/>
    </location>
</feature>
<keyword evidence="1" id="KW-0812">Transmembrane</keyword>
<evidence type="ECO:0008006" key="4">
    <source>
        <dbReference type="Google" id="ProtNLM"/>
    </source>
</evidence>
<keyword evidence="1" id="KW-1133">Transmembrane helix</keyword>
<evidence type="ECO:0000313" key="2">
    <source>
        <dbReference type="EMBL" id="RAK66120.1"/>
    </source>
</evidence>
<feature type="transmembrane region" description="Helical" evidence="1">
    <location>
        <begin position="364"/>
        <end position="383"/>
    </location>
</feature>
<feature type="transmembrane region" description="Helical" evidence="1">
    <location>
        <begin position="158"/>
        <end position="176"/>
    </location>
</feature>
<dbReference type="RefSeq" id="WP_111479030.1">
    <property type="nucleotide sequence ID" value="NZ_QHKM01000004.1"/>
</dbReference>
<keyword evidence="3" id="KW-1185">Reference proteome</keyword>
<dbReference type="Proteomes" id="UP000248553">
    <property type="component" value="Unassembled WGS sequence"/>
</dbReference>
<dbReference type="OrthoDB" id="870007at2"/>